<organism evidence="1">
    <name type="scientific">Proteinivorax hydrogeniformans</name>
    <dbReference type="NCBI Taxonomy" id="1826727"/>
    <lineage>
        <taxon>Bacteria</taxon>
        <taxon>Bacillati</taxon>
        <taxon>Bacillota</taxon>
        <taxon>Clostridia</taxon>
        <taxon>Eubacteriales</taxon>
        <taxon>Proteinivoracaceae</taxon>
        <taxon>Proteinivorax</taxon>
    </lineage>
</organism>
<protein>
    <recommendedName>
        <fullName evidence="2">Iron-only hydrogenase system regulator</fullName>
    </recommendedName>
</protein>
<dbReference type="SUPFAM" id="SSF55021">
    <property type="entry name" value="ACT-like"/>
    <property type="match status" value="1"/>
</dbReference>
<evidence type="ECO:0008006" key="2">
    <source>
        <dbReference type="Google" id="ProtNLM"/>
    </source>
</evidence>
<dbReference type="InterPro" id="IPR023860">
    <property type="entry name" value="FeFe-hyd_TM1266"/>
</dbReference>
<sequence length="84" mass="9077">MYNVMTVLVNNRKSSAIRVQELLTESGCIIKTRLGLNGGGEACSDEGLIILELKGDREKIQALEGSLNKVEGVKAKNIELSSDD</sequence>
<accession>A0AAU8HU85</accession>
<dbReference type="AlphaFoldDB" id="A0AAU8HU85"/>
<gene>
    <name evidence="1" type="ORF">PRVXH_000231</name>
</gene>
<name>A0AAU8HU85_9FIRM</name>
<dbReference type="Gene3D" id="3.30.70.1150">
    <property type="entry name" value="ACT-like. Chain A, domain 2"/>
    <property type="match status" value="1"/>
</dbReference>
<dbReference type="InterPro" id="IPR027271">
    <property type="entry name" value="Acetolactate_synth/TF_NikR_C"/>
</dbReference>
<evidence type="ECO:0000313" key="1">
    <source>
        <dbReference type="EMBL" id="XCI28936.1"/>
    </source>
</evidence>
<dbReference type="RefSeq" id="WP_353893486.1">
    <property type="nucleotide sequence ID" value="NZ_CP159485.1"/>
</dbReference>
<proteinExistence type="predicted"/>
<reference evidence="1" key="1">
    <citation type="journal article" date="2018" name="Antonie Van Leeuwenhoek">
        <title>Proteinivorax hydrogeniformans sp. nov., an anaerobic, haloalkaliphilic bacterium fermenting proteinaceous compounds with high hydrogen production.</title>
        <authorList>
            <person name="Boltyanskaya Y."/>
            <person name="Detkova E."/>
            <person name="Pimenov N."/>
            <person name="Kevbrin V."/>
        </authorList>
    </citation>
    <scope>NUCLEOTIDE SEQUENCE</scope>
    <source>
        <strain evidence="1">Z-710</strain>
    </source>
</reference>
<dbReference type="EMBL" id="CP159485">
    <property type="protein sequence ID" value="XCI28936.1"/>
    <property type="molecule type" value="Genomic_DNA"/>
</dbReference>
<dbReference type="InterPro" id="IPR045865">
    <property type="entry name" value="ACT-like_dom_sf"/>
</dbReference>
<reference evidence="1" key="2">
    <citation type="submission" date="2024-06" db="EMBL/GenBank/DDBJ databases">
        <authorList>
            <person name="Petrova K.O."/>
            <person name="Toshchakov S.V."/>
            <person name="Boltjanskaja Y.V."/>
            <person name="Kevbrin V.V."/>
        </authorList>
    </citation>
    <scope>NUCLEOTIDE SEQUENCE</scope>
    <source>
        <strain evidence="1">Z-710</strain>
    </source>
</reference>
<dbReference type="Pfam" id="PF21699">
    <property type="entry name" value="TM1266-like"/>
    <property type="match status" value="1"/>
</dbReference>